<evidence type="ECO:0000313" key="6">
    <source>
        <dbReference type="Proteomes" id="UP001055712"/>
    </source>
</evidence>
<dbReference type="Pfam" id="PF00571">
    <property type="entry name" value="CBS"/>
    <property type="match status" value="2"/>
</dbReference>
<dbReference type="SMART" id="SM00116">
    <property type="entry name" value="CBS"/>
    <property type="match status" value="2"/>
</dbReference>
<evidence type="ECO:0000259" key="4">
    <source>
        <dbReference type="PROSITE" id="PS51371"/>
    </source>
</evidence>
<accession>A0A9D4TGB3</accession>
<evidence type="ECO:0000256" key="2">
    <source>
        <dbReference type="PROSITE-ProRule" id="PRU00703"/>
    </source>
</evidence>
<dbReference type="Gene3D" id="3.10.580.10">
    <property type="entry name" value="CBS-domain"/>
    <property type="match status" value="2"/>
</dbReference>
<dbReference type="OrthoDB" id="418595at2759"/>
<sequence>MGRPSCLARSSARTRNAGPSRRAPTVVRRSNRVMEGDSVEVTGEWEAVESMGSKDDVLAWYNKVHESKHARLHDVMQTNLVLTNPEASLADVTALLDGPPSIEGMPVVDSNNKLVGVISRKDLGKGGSTVKDVMSAEPVSLKASATVSDAATIMIERKFHRVPVVGDDNQCVGIVTRTDIFWALTQSDQEGETPLTQHGLDV</sequence>
<name>A0A9D4TGB3_CHLVU</name>
<dbReference type="SUPFAM" id="SSF54631">
    <property type="entry name" value="CBS-domain pair"/>
    <property type="match status" value="1"/>
</dbReference>
<feature type="domain" description="CBS" evidence="4">
    <location>
        <begin position="134"/>
        <end position="190"/>
    </location>
</feature>
<gene>
    <name evidence="5" type="ORF">D9Q98_008315</name>
</gene>
<reference evidence="5" key="1">
    <citation type="journal article" date="2019" name="Plant J.">
        <title>Chlorella vulgaris genome assembly and annotation reveals the molecular basis for metabolic acclimation to high light conditions.</title>
        <authorList>
            <person name="Cecchin M."/>
            <person name="Marcolungo L."/>
            <person name="Rossato M."/>
            <person name="Girolomoni L."/>
            <person name="Cosentino E."/>
            <person name="Cuine S."/>
            <person name="Li-Beisson Y."/>
            <person name="Delledonne M."/>
            <person name="Ballottari M."/>
        </authorList>
    </citation>
    <scope>NUCLEOTIDE SEQUENCE</scope>
    <source>
        <strain evidence="5">211/11P</strain>
    </source>
</reference>
<dbReference type="PANTHER" id="PTHR43080">
    <property type="entry name" value="CBS DOMAIN-CONTAINING PROTEIN CBSX3, MITOCHONDRIAL"/>
    <property type="match status" value="1"/>
</dbReference>
<protein>
    <recommendedName>
        <fullName evidence="4">CBS domain-containing protein</fullName>
    </recommendedName>
</protein>
<dbReference type="EMBL" id="SIDB01000012">
    <property type="protein sequence ID" value="KAI3424931.1"/>
    <property type="molecule type" value="Genomic_DNA"/>
</dbReference>
<dbReference type="AlphaFoldDB" id="A0A9D4TGB3"/>
<feature type="domain" description="CBS" evidence="4">
    <location>
        <begin position="76"/>
        <end position="133"/>
    </location>
</feature>
<dbReference type="InterPro" id="IPR046342">
    <property type="entry name" value="CBS_dom_sf"/>
</dbReference>
<dbReference type="InterPro" id="IPR051257">
    <property type="entry name" value="Diverse_CBS-Domain"/>
</dbReference>
<keyword evidence="1 2" id="KW-0129">CBS domain</keyword>
<keyword evidence="6" id="KW-1185">Reference proteome</keyword>
<reference evidence="5" key="2">
    <citation type="submission" date="2020-11" db="EMBL/GenBank/DDBJ databases">
        <authorList>
            <person name="Cecchin M."/>
            <person name="Marcolungo L."/>
            <person name="Rossato M."/>
            <person name="Girolomoni L."/>
            <person name="Cosentino E."/>
            <person name="Cuine S."/>
            <person name="Li-Beisson Y."/>
            <person name="Delledonne M."/>
            <person name="Ballottari M."/>
        </authorList>
    </citation>
    <scope>NUCLEOTIDE SEQUENCE</scope>
    <source>
        <strain evidence="5">211/11P</strain>
        <tissue evidence="5">Whole cell</tissue>
    </source>
</reference>
<dbReference type="Proteomes" id="UP001055712">
    <property type="component" value="Unassembled WGS sequence"/>
</dbReference>
<dbReference type="InterPro" id="IPR000644">
    <property type="entry name" value="CBS_dom"/>
</dbReference>
<dbReference type="PROSITE" id="PS51371">
    <property type="entry name" value="CBS"/>
    <property type="match status" value="2"/>
</dbReference>
<evidence type="ECO:0000256" key="3">
    <source>
        <dbReference type="SAM" id="MobiDB-lite"/>
    </source>
</evidence>
<feature type="region of interest" description="Disordered" evidence="3">
    <location>
        <begin position="1"/>
        <end position="26"/>
    </location>
</feature>
<evidence type="ECO:0000313" key="5">
    <source>
        <dbReference type="EMBL" id="KAI3424931.1"/>
    </source>
</evidence>
<dbReference type="PANTHER" id="PTHR43080:SF29">
    <property type="entry name" value="OS02G0818000 PROTEIN"/>
    <property type="match status" value="1"/>
</dbReference>
<proteinExistence type="predicted"/>
<evidence type="ECO:0000256" key="1">
    <source>
        <dbReference type="ARBA" id="ARBA00023122"/>
    </source>
</evidence>
<comment type="caution">
    <text evidence="5">The sequence shown here is derived from an EMBL/GenBank/DDBJ whole genome shotgun (WGS) entry which is preliminary data.</text>
</comment>
<organism evidence="5 6">
    <name type="scientific">Chlorella vulgaris</name>
    <name type="common">Green alga</name>
    <dbReference type="NCBI Taxonomy" id="3077"/>
    <lineage>
        <taxon>Eukaryota</taxon>
        <taxon>Viridiplantae</taxon>
        <taxon>Chlorophyta</taxon>
        <taxon>core chlorophytes</taxon>
        <taxon>Trebouxiophyceae</taxon>
        <taxon>Chlorellales</taxon>
        <taxon>Chlorellaceae</taxon>
        <taxon>Chlorella clade</taxon>
        <taxon>Chlorella</taxon>
    </lineage>
</organism>